<dbReference type="GO" id="GO:0005524">
    <property type="term" value="F:ATP binding"/>
    <property type="evidence" value="ECO:0007669"/>
    <property type="project" value="UniProtKB-UniRule"/>
</dbReference>
<name>A0A4R2RNX1_9FIRM</name>
<dbReference type="InterPro" id="IPR027417">
    <property type="entry name" value="P-loop_NTPase"/>
</dbReference>
<dbReference type="SUPFAM" id="SSF52540">
    <property type="entry name" value="P-loop containing nucleoside triphosphate hydrolases"/>
    <property type="match status" value="1"/>
</dbReference>
<dbReference type="PIRSF" id="PIRSF005052">
    <property type="entry name" value="P-loopkin"/>
    <property type="match status" value="1"/>
</dbReference>
<reference evidence="7 8" key="1">
    <citation type="submission" date="2019-03" db="EMBL/GenBank/DDBJ databases">
        <title>Genomic Encyclopedia of Type Strains, Phase IV (KMG-IV): sequencing the most valuable type-strain genomes for metagenomic binning, comparative biology and taxonomic classification.</title>
        <authorList>
            <person name="Goeker M."/>
        </authorList>
    </citation>
    <scope>NUCLEOTIDE SEQUENCE [LARGE SCALE GENOMIC DNA]</scope>
    <source>
        <strain evidence="7 8">DSM 11170</strain>
    </source>
</reference>
<proteinExistence type="inferred from homology"/>
<dbReference type="NCBIfam" id="NF003828">
    <property type="entry name" value="PRK05416.1"/>
    <property type="match status" value="1"/>
</dbReference>
<keyword evidence="1 4" id="KW-0547">Nucleotide-binding</keyword>
<evidence type="ECO:0000313" key="7">
    <source>
        <dbReference type="EMBL" id="TCP61511.1"/>
    </source>
</evidence>
<evidence type="ECO:0000259" key="6">
    <source>
        <dbReference type="Pfam" id="PF22740"/>
    </source>
</evidence>
<dbReference type="PANTHER" id="PTHR30448:SF0">
    <property type="entry name" value="RNASE ADAPTER PROTEIN RAPZ"/>
    <property type="match status" value="1"/>
</dbReference>
<organism evidence="7 8">
    <name type="scientific">Heliophilum fasciatum</name>
    <dbReference type="NCBI Taxonomy" id="35700"/>
    <lineage>
        <taxon>Bacteria</taxon>
        <taxon>Bacillati</taxon>
        <taxon>Bacillota</taxon>
        <taxon>Clostridia</taxon>
        <taxon>Eubacteriales</taxon>
        <taxon>Heliobacteriaceae</taxon>
        <taxon>Heliophilum</taxon>
    </lineage>
</organism>
<sequence>MDEKSKIRVVVITGLSGAGKSQAVRALEDLGFFCVDNLPPNLLPKFGELVVQSKGKIRKIALVIDIRGGEFFASINDGMESLRGLGIDLEVLFLEASDETLIRRFKESRRRHPLSESGRISEGIKLERKMLSHLRGAANKVIDTSDLSASQLKNQVIEQFGQEEQSNQLQVTVMSFGYKYGIPRDADLLVDVRFLPNPYYIPELRALTGNDEPVQSYVMQSPISKVFLRKYYSLLRFLIPRYIKEGKTHLVVGIGCTGGQHRSVTLTNRLAAALAKQEIVITVKHRDITKDRKGDERP</sequence>
<dbReference type="InterPro" id="IPR053930">
    <property type="entry name" value="RapZ-like_N"/>
</dbReference>
<feature type="domain" description="RapZ C-terminal" evidence="6">
    <location>
        <begin position="169"/>
        <end position="288"/>
    </location>
</feature>
<dbReference type="AlphaFoldDB" id="A0A4R2RNX1"/>
<dbReference type="PANTHER" id="PTHR30448">
    <property type="entry name" value="RNASE ADAPTER PROTEIN RAPZ"/>
    <property type="match status" value="1"/>
</dbReference>
<evidence type="ECO:0000256" key="1">
    <source>
        <dbReference type="ARBA" id="ARBA00022741"/>
    </source>
</evidence>
<dbReference type="Pfam" id="PF22740">
    <property type="entry name" value="PapZ_C"/>
    <property type="match status" value="1"/>
</dbReference>
<feature type="domain" description="RapZ-like N-terminal" evidence="5">
    <location>
        <begin position="7"/>
        <end position="162"/>
    </location>
</feature>
<evidence type="ECO:0000259" key="5">
    <source>
        <dbReference type="Pfam" id="PF03668"/>
    </source>
</evidence>
<dbReference type="HAMAP" id="MF_00636">
    <property type="entry name" value="RapZ_like"/>
    <property type="match status" value="1"/>
</dbReference>
<dbReference type="Proteomes" id="UP000294813">
    <property type="component" value="Unassembled WGS sequence"/>
</dbReference>
<feature type="binding site" evidence="4">
    <location>
        <begin position="65"/>
        <end position="68"/>
    </location>
    <ligand>
        <name>GTP</name>
        <dbReference type="ChEBI" id="CHEBI:37565"/>
    </ligand>
</feature>
<evidence type="ECO:0000313" key="8">
    <source>
        <dbReference type="Proteomes" id="UP000294813"/>
    </source>
</evidence>
<accession>A0A4R2RNX1</accession>
<dbReference type="EMBL" id="SLXT01000027">
    <property type="protein sequence ID" value="TCP61511.1"/>
    <property type="molecule type" value="Genomic_DNA"/>
</dbReference>
<evidence type="ECO:0000256" key="2">
    <source>
        <dbReference type="ARBA" id="ARBA00022840"/>
    </source>
</evidence>
<dbReference type="InterPro" id="IPR053931">
    <property type="entry name" value="RapZ_C"/>
</dbReference>
<evidence type="ECO:0000256" key="4">
    <source>
        <dbReference type="HAMAP-Rule" id="MF_00636"/>
    </source>
</evidence>
<evidence type="ECO:0000256" key="3">
    <source>
        <dbReference type="ARBA" id="ARBA00023134"/>
    </source>
</evidence>
<dbReference type="RefSeq" id="WP_131920315.1">
    <property type="nucleotide sequence ID" value="NZ_JAOQNU010000028.1"/>
</dbReference>
<dbReference type="Gene3D" id="3.40.50.300">
    <property type="entry name" value="P-loop containing nucleotide triphosphate hydrolases"/>
    <property type="match status" value="1"/>
</dbReference>
<dbReference type="GO" id="GO:0005525">
    <property type="term" value="F:GTP binding"/>
    <property type="evidence" value="ECO:0007669"/>
    <property type="project" value="UniProtKB-UniRule"/>
</dbReference>
<dbReference type="OrthoDB" id="9784461at2"/>
<protein>
    <submittedName>
        <fullName evidence="7">UPF0042 nucleotide-binding protein</fullName>
    </submittedName>
</protein>
<feature type="binding site" evidence="4">
    <location>
        <begin position="14"/>
        <end position="21"/>
    </location>
    <ligand>
        <name>ATP</name>
        <dbReference type="ChEBI" id="CHEBI:30616"/>
    </ligand>
</feature>
<keyword evidence="3 4" id="KW-0342">GTP-binding</keyword>
<keyword evidence="8" id="KW-1185">Reference proteome</keyword>
<comment type="caution">
    <text evidence="7">The sequence shown here is derived from an EMBL/GenBank/DDBJ whole genome shotgun (WGS) entry which is preliminary data.</text>
</comment>
<dbReference type="Pfam" id="PF03668">
    <property type="entry name" value="RapZ-like_N"/>
    <property type="match status" value="1"/>
</dbReference>
<gene>
    <name evidence="7" type="ORF">EDD73_12714</name>
</gene>
<keyword evidence="2 4" id="KW-0067">ATP-binding</keyword>
<dbReference type="InterPro" id="IPR005337">
    <property type="entry name" value="RapZ-like"/>
</dbReference>